<accession>A0CEK9</accession>
<dbReference type="AlphaFoldDB" id="A0CEK9"/>
<keyword evidence="1" id="KW-0812">Transmembrane</keyword>
<name>A0CEK9_PARTE</name>
<gene>
    <name evidence="2" type="ORF">GSPATT00037664001</name>
</gene>
<dbReference type="EMBL" id="CT868065">
    <property type="protein sequence ID" value="CAK69226.1"/>
    <property type="molecule type" value="Genomic_DNA"/>
</dbReference>
<evidence type="ECO:0008006" key="4">
    <source>
        <dbReference type="Google" id="ProtNLM"/>
    </source>
</evidence>
<feature type="transmembrane region" description="Helical" evidence="1">
    <location>
        <begin position="97"/>
        <end position="116"/>
    </location>
</feature>
<proteinExistence type="predicted"/>
<dbReference type="HOGENOM" id="CLU_1800194_0_0_1"/>
<evidence type="ECO:0000313" key="2">
    <source>
        <dbReference type="EMBL" id="CAK69226.1"/>
    </source>
</evidence>
<dbReference type="InParanoid" id="A0CEK9"/>
<reference evidence="2 3" key="1">
    <citation type="journal article" date="2006" name="Nature">
        <title>Global trends of whole-genome duplications revealed by the ciliate Paramecium tetraurelia.</title>
        <authorList>
            <consortium name="Genoscope"/>
            <person name="Aury J.-M."/>
            <person name="Jaillon O."/>
            <person name="Duret L."/>
            <person name="Noel B."/>
            <person name="Jubin C."/>
            <person name="Porcel B.M."/>
            <person name="Segurens B."/>
            <person name="Daubin V."/>
            <person name="Anthouard V."/>
            <person name="Aiach N."/>
            <person name="Arnaiz O."/>
            <person name="Billaut A."/>
            <person name="Beisson J."/>
            <person name="Blanc I."/>
            <person name="Bouhouche K."/>
            <person name="Camara F."/>
            <person name="Duharcourt S."/>
            <person name="Guigo R."/>
            <person name="Gogendeau D."/>
            <person name="Katinka M."/>
            <person name="Keller A.-M."/>
            <person name="Kissmehl R."/>
            <person name="Klotz C."/>
            <person name="Koll F."/>
            <person name="Le Moue A."/>
            <person name="Lepere C."/>
            <person name="Malinsky S."/>
            <person name="Nowacki M."/>
            <person name="Nowak J.K."/>
            <person name="Plattner H."/>
            <person name="Poulain J."/>
            <person name="Ruiz F."/>
            <person name="Serrano V."/>
            <person name="Zagulski M."/>
            <person name="Dessen P."/>
            <person name="Betermier M."/>
            <person name="Weissenbach J."/>
            <person name="Scarpelli C."/>
            <person name="Schachter V."/>
            <person name="Sperling L."/>
            <person name="Meyer E."/>
            <person name="Cohen J."/>
            <person name="Wincker P."/>
        </authorList>
    </citation>
    <scope>NUCLEOTIDE SEQUENCE [LARGE SCALE GENOMIC DNA]</scope>
    <source>
        <strain evidence="2 3">Stock d4-2</strain>
    </source>
</reference>
<dbReference type="RefSeq" id="XP_001436623.1">
    <property type="nucleotide sequence ID" value="XM_001436586.1"/>
</dbReference>
<feature type="transmembrane region" description="Helical" evidence="1">
    <location>
        <begin position="12"/>
        <end position="34"/>
    </location>
</feature>
<keyword evidence="1" id="KW-0472">Membrane</keyword>
<evidence type="ECO:0000313" key="3">
    <source>
        <dbReference type="Proteomes" id="UP000000600"/>
    </source>
</evidence>
<sequence length="144" mass="17260">MKSSKDKTRTQFFYKFIVFLFKYFIGESEFSQILSKVFEGNYAMIPFFNNKNGMQKQRLSVVRLSNMMNLWKNYQTSLPTYNFRNSIQLIYNQVLQLLWQMNYTIFSVFTHIFYALKQSTNYINGESTYSSVVKQAFHALQVDY</sequence>
<dbReference type="Proteomes" id="UP000000600">
    <property type="component" value="Unassembled WGS sequence"/>
</dbReference>
<organism evidence="2 3">
    <name type="scientific">Paramecium tetraurelia</name>
    <dbReference type="NCBI Taxonomy" id="5888"/>
    <lineage>
        <taxon>Eukaryota</taxon>
        <taxon>Sar</taxon>
        <taxon>Alveolata</taxon>
        <taxon>Ciliophora</taxon>
        <taxon>Intramacronucleata</taxon>
        <taxon>Oligohymenophorea</taxon>
        <taxon>Peniculida</taxon>
        <taxon>Parameciidae</taxon>
        <taxon>Paramecium</taxon>
    </lineage>
</organism>
<evidence type="ECO:0000256" key="1">
    <source>
        <dbReference type="SAM" id="Phobius"/>
    </source>
</evidence>
<protein>
    <recommendedName>
        <fullName evidence="4">Transmembrane protein</fullName>
    </recommendedName>
</protein>
<dbReference type="KEGG" id="ptm:GSPATT00037664001"/>
<keyword evidence="1" id="KW-1133">Transmembrane helix</keyword>
<keyword evidence="3" id="KW-1185">Reference proteome</keyword>
<dbReference type="GeneID" id="5022408"/>